<dbReference type="SUPFAM" id="SSF53474">
    <property type="entry name" value="alpha/beta-Hydrolases"/>
    <property type="match status" value="1"/>
</dbReference>
<dbReference type="InterPro" id="IPR029058">
    <property type="entry name" value="AB_hydrolase_fold"/>
</dbReference>
<reference evidence="1" key="1">
    <citation type="submission" date="2020-10" db="EMBL/GenBank/DDBJ databases">
        <authorList>
            <person name="Gilroy R."/>
        </authorList>
    </citation>
    <scope>NUCLEOTIDE SEQUENCE</scope>
    <source>
        <strain evidence="1">B1-8020</strain>
    </source>
</reference>
<proteinExistence type="predicted"/>
<organism evidence="1 2">
    <name type="scientific">Candidatus Merdivivens pullicola</name>
    <dbReference type="NCBI Taxonomy" id="2840872"/>
    <lineage>
        <taxon>Bacteria</taxon>
        <taxon>Pseudomonadati</taxon>
        <taxon>Bacteroidota</taxon>
        <taxon>Bacteroidia</taxon>
        <taxon>Bacteroidales</taxon>
        <taxon>Muribaculaceae</taxon>
        <taxon>Muribaculaceae incertae sedis</taxon>
        <taxon>Candidatus Merdivivens</taxon>
    </lineage>
</organism>
<gene>
    <name evidence="1" type="ORF">IAB81_00090</name>
</gene>
<accession>A0A9D9IFW6</accession>
<reference evidence="1" key="2">
    <citation type="journal article" date="2021" name="PeerJ">
        <title>Extensive microbial diversity within the chicken gut microbiome revealed by metagenomics and culture.</title>
        <authorList>
            <person name="Gilroy R."/>
            <person name="Ravi A."/>
            <person name="Getino M."/>
            <person name="Pursley I."/>
            <person name="Horton D.L."/>
            <person name="Alikhan N.F."/>
            <person name="Baker D."/>
            <person name="Gharbi K."/>
            <person name="Hall N."/>
            <person name="Watson M."/>
            <person name="Adriaenssens E.M."/>
            <person name="Foster-Nyarko E."/>
            <person name="Jarju S."/>
            <person name="Secka A."/>
            <person name="Antonio M."/>
            <person name="Oren A."/>
            <person name="Chaudhuri R.R."/>
            <person name="La Ragione R."/>
            <person name="Hildebrand F."/>
            <person name="Pallen M.J."/>
        </authorList>
    </citation>
    <scope>NUCLEOTIDE SEQUENCE</scope>
    <source>
        <strain evidence="1">B1-8020</strain>
    </source>
</reference>
<comment type="caution">
    <text evidence="1">The sequence shown here is derived from an EMBL/GenBank/DDBJ whole genome shotgun (WGS) entry which is preliminary data.</text>
</comment>
<evidence type="ECO:0000313" key="1">
    <source>
        <dbReference type="EMBL" id="MBO8472019.1"/>
    </source>
</evidence>
<dbReference type="EMBL" id="JADIMA010000002">
    <property type="protein sequence ID" value="MBO8472019.1"/>
    <property type="molecule type" value="Genomic_DNA"/>
</dbReference>
<evidence type="ECO:0000313" key="2">
    <source>
        <dbReference type="Proteomes" id="UP000823604"/>
    </source>
</evidence>
<sequence length="223" mass="25087">MVQEFISEKHLNGTLSIFFAGWGMDARPFNDFCDGHECFDIMICYDYTDMSFDYGKIDRYDNIIVTAWSFGVYAADKSLKDCSKIIRATAVNGTPLPANDIYGIPYGIFTGTLKGLSNTSVMKFRKRMCGDIETYGDFMSKAPERSLESLHDELEAVLLDAHDGLPQKGIWTEALIGTKDRIFPPANQERYWKEAMTGCETMEAPHYCPNILKTKVNGQHGNG</sequence>
<dbReference type="Proteomes" id="UP000823604">
    <property type="component" value="Unassembled WGS sequence"/>
</dbReference>
<dbReference type="Pfam" id="PF04301">
    <property type="entry name" value="BioG"/>
    <property type="match status" value="1"/>
</dbReference>
<protein>
    <submittedName>
        <fullName evidence="1">DUF452 family protein</fullName>
    </submittedName>
</protein>
<name>A0A9D9IFW6_9BACT</name>
<dbReference type="InterPro" id="IPR007398">
    <property type="entry name" value="BioG"/>
</dbReference>
<dbReference type="AlphaFoldDB" id="A0A9D9IFW6"/>